<evidence type="ECO:0000313" key="7">
    <source>
        <dbReference type="EMBL" id="SFB34278.1"/>
    </source>
</evidence>
<evidence type="ECO:0000256" key="1">
    <source>
        <dbReference type="ARBA" id="ARBA00005854"/>
    </source>
</evidence>
<dbReference type="Proteomes" id="UP000198619">
    <property type="component" value="Unassembled WGS sequence"/>
</dbReference>
<dbReference type="InterPro" id="IPR006140">
    <property type="entry name" value="D-isomer_DH_NAD-bd"/>
</dbReference>
<comment type="similarity">
    <text evidence="1 4">Belongs to the D-isomer specific 2-hydroxyacid dehydrogenase family.</text>
</comment>
<dbReference type="EMBL" id="FOKI01000031">
    <property type="protein sequence ID" value="SFB34278.1"/>
    <property type="molecule type" value="Genomic_DNA"/>
</dbReference>
<dbReference type="CDD" id="cd05303">
    <property type="entry name" value="PGDH_2"/>
    <property type="match status" value="1"/>
</dbReference>
<sequence>MFRILVTDGMDKNGVKELKASGFEVVEKFYAPEELGEALKNFNCVVVRSATKVREGIIDKALETGNLKLIIRGGVGVDNIDVKYAESKGIAVRNTPNASSASVAELAIAHMFAAARFLGASNATMRNGEWNKKQYKGIELGGKTLGLIGFGRIAKETAKRAEALGMKVLYNKRSGKETGFDQYEYCELEDLLKRSDFVSLHIPFDKTKGAVIGEKQFEIMKDGAFLINLARGGVVCEKALLNALNSGKVKGAGIDVFEEEPTKNTELINHPNVSVTPHVGASTKEAQTRIGEEIVSIIKDFCK</sequence>
<dbReference type="PANTHER" id="PTHR43761">
    <property type="entry name" value="D-ISOMER SPECIFIC 2-HYDROXYACID DEHYDROGENASE FAMILY PROTEIN (AFU_ORTHOLOGUE AFUA_1G13630)"/>
    <property type="match status" value="1"/>
</dbReference>
<dbReference type="SUPFAM" id="SSF52283">
    <property type="entry name" value="Formate/glycerate dehydrogenase catalytic domain-like"/>
    <property type="match status" value="1"/>
</dbReference>
<dbReference type="RefSeq" id="WP_090042555.1">
    <property type="nucleotide sequence ID" value="NZ_FOKI01000031.1"/>
</dbReference>
<dbReference type="Gene3D" id="3.40.50.720">
    <property type="entry name" value="NAD(P)-binding Rossmann-like Domain"/>
    <property type="match status" value="2"/>
</dbReference>
<keyword evidence="3" id="KW-0520">NAD</keyword>
<dbReference type="AlphaFoldDB" id="A0A1I1ACN3"/>
<proteinExistence type="inferred from homology"/>
<dbReference type="Pfam" id="PF02826">
    <property type="entry name" value="2-Hacid_dh_C"/>
    <property type="match status" value="1"/>
</dbReference>
<dbReference type="PANTHER" id="PTHR43761:SF1">
    <property type="entry name" value="D-ISOMER SPECIFIC 2-HYDROXYACID DEHYDROGENASE CATALYTIC DOMAIN-CONTAINING PROTEIN-RELATED"/>
    <property type="match status" value="1"/>
</dbReference>
<dbReference type="Pfam" id="PF00389">
    <property type="entry name" value="2-Hacid_dh"/>
    <property type="match status" value="1"/>
</dbReference>
<dbReference type="InterPro" id="IPR050418">
    <property type="entry name" value="D-iso_2-hydroxyacid_DH_PdxB"/>
</dbReference>
<dbReference type="FunFam" id="3.40.50.720:FF:000203">
    <property type="entry name" value="D-3-phosphoglycerate dehydrogenase (SerA)"/>
    <property type="match status" value="1"/>
</dbReference>
<evidence type="ECO:0000256" key="2">
    <source>
        <dbReference type="ARBA" id="ARBA00023002"/>
    </source>
</evidence>
<gene>
    <name evidence="7" type="ORF">SAMN04488528_103127</name>
</gene>
<dbReference type="SUPFAM" id="SSF51735">
    <property type="entry name" value="NAD(P)-binding Rossmann-fold domains"/>
    <property type="match status" value="1"/>
</dbReference>
<evidence type="ECO:0000259" key="6">
    <source>
        <dbReference type="Pfam" id="PF02826"/>
    </source>
</evidence>
<evidence type="ECO:0000313" key="8">
    <source>
        <dbReference type="Proteomes" id="UP000198619"/>
    </source>
</evidence>
<feature type="domain" description="D-isomer specific 2-hydroxyacid dehydrogenase NAD-binding" evidence="6">
    <location>
        <begin position="108"/>
        <end position="280"/>
    </location>
</feature>
<keyword evidence="8" id="KW-1185">Reference proteome</keyword>
<evidence type="ECO:0000259" key="5">
    <source>
        <dbReference type="Pfam" id="PF00389"/>
    </source>
</evidence>
<dbReference type="STRING" id="84698.SAMN04488528_103127"/>
<keyword evidence="2 4" id="KW-0560">Oxidoreductase</keyword>
<dbReference type="GO" id="GO:0016616">
    <property type="term" value="F:oxidoreductase activity, acting on the CH-OH group of donors, NAD or NADP as acceptor"/>
    <property type="evidence" value="ECO:0007669"/>
    <property type="project" value="InterPro"/>
</dbReference>
<evidence type="ECO:0000256" key="4">
    <source>
        <dbReference type="RuleBase" id="RU003719"/>
    </source>
</evidence>
<dbReference type="OrthoDB" id="9805416at2"/>
<accession>A0A1I1ACN3</accession>
<reference evidence="7 8" key="1">
    <citation type="submission" date="2016-10" db="EMBL/GenBank/DDBJ databases">
        <authorList>
            <person name="de Groot N.N."/>
        </authorList>
    </citation>
    <scope>NUCLEOTIDE SEQUENCE [LARGE SCALE GENOMIC DNA]</scope>
    <source>
        <strain evidence="7 8">DSM 12271</strain>
    </source>
</reference>
<dbReference type="InterPro" id="IPR006139">
    <property type="entry name" value="D-isomer_2_OHA_DH_cat_dom"/>
</dbReference>
<name>A0A1I1ACN3_9CLOT</name>
<dbReference type="InterPro" id="IPR036291">
    <property type="entry name" value="NAD(P)-bd_dom_sf"/>
</dbReference>
<evidence type="ECO:0000256" key="3">
    <source>
        <dbReference type="ARBA" id="ARBA00023027"/>
    </source>
</evidence>
<dbReference type="GO" id="GO:0051287">
    <property type="term" value="F:NAD binding"/>
    <property type="evidence" value="ECO:0007669"/>
    <property type="project" value="InterPro"/>
</dbReference>
<feature type="domain" description="D-isomer specific 2-hydroxyacid dehydrogenase catalytic" evidence="5">
    <location>
        <begin position="4"/>
        <end position="302"/>
    </location>
</feature>
<organism evidence="7 8">
    <name type="scientific">Clostridium frigidicarnis</name>
    <dbReference type="NCBI Taxonomy" id="84698"/>
    <lineage>
        <taxon>Bacteria</taxon>
        <taxon>Bacillati</taxon>
        <taxon>Bacillota</taxon>
        <taxon>Clostridia</taxon>
        <taxon>Eubacteriales</taxon>
        <taxon>Clostridiaceae</taxon>
        <taxon>Clostridium</taxon>
    </lineage>
</organism>
<protein>
    <submittedName>
        <fullName evidence="7">D-3-phosphoglycerate dehydrogenase</fullName>
    </submittedName>
</protein>